<name>A0A1D3SM00_SHEEP</name>
<sequence length="89" mass="9460">TPPRRTQPLLRGVLASGGRPRGGRPALTSPLQGCDELVLVVVSAHRVRLGPHPLHDVLLAVEVLGVPPPQRGHRPVLVPVAVEAQVLFL</sequence>
<gene>
    <name evidence="2" type="primary">DQB</name>
</gene>
<reference evidence="2" key="2">
    <citation type="submission" date="2016-09" db="EMBL/GenBank/DDBJ databases">
        <title>The genetic architecture of the MHC class II region in British Texel Sheep.</title>
        <authorList>
            <person name="Ali A.O.A."/>
            <person name="Stear A.L."/>
            <person name="Fairlie-Clarke K."/>
            <person name="Nikhbakht G."/>
            <person name="Md Isa N.M."/>
            <person name="Bin Salisi M.S."/>
            <person name="Donskow-Lysoniewska K."/>
            <person name="Groth D."/>
            <person name="Buitkamp J."/>
            <person name="Stear M.J."/>
        </authorList>
    </citation>
    <scope>NUCLEOTIDE SEQUENCE</scope>
</reference>
<feature type="non-terminal residue" evidence="2">
    <location>
        <position position="89"/>
    </location>
</feature>
<proteinExistence type="predicted"/>
<feature type="region of interest" description="Disordered" evidence="1">
    <location>
        <begin position="1"/>
        <end position="28"/>
    </location>
</feature>
<organism evidence="2">
    <name type="scientific">Ovis aries</name>
    <name type="common">Sheep</name>
    <dbReference type="NCBI Taxonomy" id="9940"/>
    <lineage>
        <taxon>Eukaryota</taxon>
        <taxon>Metazoa</taxon>
        <taxon>Chordata</taxon>
        <taxon>Craniata</taxon>
        <taxon>Vertebrata</taxon>
        <taxon>Euteleostomi</taxon>
        <taxon>Mammalia</taxon>
        <taxon>Eutheria</taxon>
        <taxon>Laurasiatheria</taxon>
        <taxon>Artiodactyla</taxon>
        <taxon>Ruminantia</taxon>
        <taxon>Pecora</taxon>
        <taxon>Bovidae</taxon>
        <taxon>Caprinae</taxon>
        <taxon>Ovis</taxon>
    </lineage>
</organism>
<reference evidence="2" key="1">
    <citation type="submission" date="2016-07" db="EMBL/GenBank/DDBJ databases">
        <authorList>
            <person name="Stear M."/>
        </authorList>
    </citation>
    <scope>NUCLEOTIDE SEQUENCE</scope>
</reference>
<dbReference type="AlphaFoldDB" id="A0A1D3SM00"/>
<evidence type="ECO:0000256" key="1">
    <source>
        <dbReference type="SAM" id="MobiDB-lite"/>
    </source>
</evidence>
<protein>
    <submittedName>
        <fullName evidence="2">MHC class II antigen</fullName>
    </submittedName>
</protein>
<dbReference type="EMBL" id="LT615229">
    <property type="protein sequence ID" value="SCO64855.1"/>
    <property type="molecule type" value="Genomic_DNA"/>
</dbReference>
<evidence type="ECO:0000313" key="2">
    <source>
        <dbReference type="EMBL" id="SCO64855.1"/>
    </source>
</evidence>
<accession>A0A1D3SM00</accession>
<feature type="non-terminal residue" evidence="2">
    <location>
        <position position="1"/>
    </location>
</feature>